<keyword evidence="2" id="KW-0472">Membrane</keyword>
<comment type="caution">
    <text evidence="3">The sequence shown here is derived from an EMBL/GenBank/DDBJ whole genome shotgun (WGS) entry which is preliminary data.</text>
</comment>
<dbReference type="RefSeq" id="XP_062726155.1">
    <property type="nucleotide sequence ID" value="XM_062864154.1"/>
</dbReference>
<accession>A0AAJ0H2N0</accession>
<dbReference type="GeneID" id="87882983"/>
<feature type="region of interest" description="Disordered" evidence="1">
    <location>
        <begin position="138"/>
        <end position="163"/>
    </location>
</feature>
<reference evidence="3" key="1">
    <citation type="journal article" date="2023" name="Mol. Phylogenet. Evol.">
        <title>Genome-scale phylogeny and comparative genomics of the fungal order Sordariales.</title>
        <authorList>
            <person name="Hensen N."/>
            <person name="Bonometti L."/>
            <person name="Westerberg I."/>
            <person name="Brannstrom I.O."/>
            <person name="Guillou S."/>
            <person name="Cros-Aarteil S."/>
            <person name="Calhoun S."/>
            <person name="Haridas S."/>
            <person name="Kuo A."/>
            <person name="Mondo S."/>
            <person name="Pangilinan J."/>
            <person name="Riley R."/>
            <person name="LaButti K."/>
            <person name="Andreopoulos B."/>
            <person name="Lipzen A."/>
            <person name="Chen C."/>
            <person name="Yan M."/>
            <person name="Daum C."/>
            <person name="Ng V."/>
            <person name="Clum A."/>
            <person name="Steindorff A."/>
            <person name="Ohm R.A."/>
            <person name="Martin F."/>
            <person name="Silar P."/>
            <person name="Natvig D.O."/>
            <person name="Lalanne C."/>
            <person name="Gautier V."/>
            <person name="Ament-Velasquez S.L."/>
            <person name="Kruys A."/>
            <person name="Hutchinson M.I."/>
            <person name="Powell A.J."/>
            <person name="Barry K."/>
            <person name="Miller A.N."/>
            <person name="Grigoriev I.V."/>
            <person name="Debuchy R."/>
            <person name="Gladieux P."/>
            <person name="Hiltunen Thoren M."/>
            <person name="Johannesson H."/>
        </authorList>
    </citation>
    <scope>NUCLEOTIDE SEQUENCE</scope>
    <source>
        <strain evidence="3">CBS 333.67</strain>
    </source>
</reference>
<name>A0AAJ0H2N0_9PEZI</name>
<proteinExistence type="predicted"/>
<evidence type="ECO:0000313" key="4">
    <source>
        <dbReference type="Proteomes" id="UP001273166"/>
    </source>
</evidence>
<evidence type="ECO:0000256" key="1">
    <source>
        <dbReference type="SAM" id="MobiDB-lite"/>
    </source>
</evidence>
<keyword evidence="2" id="KW-1133">Transmembrane helix</keyword>
<keyword evidence="4" id="KW-1185">Reference proteome</keyword>
<protein>
    <submittedName>
        <fullName evidence="3">Uncharacterized protein</fullName>
    </submittedName>
</protein>
<gene>
    <name evidence="3" type="ORF">B0T15DRAFT_35832</name>
</gene>
<feature type="transmembrane region" description="Helical" evidence="2">
    <location>
        <begin position="26"/>
        <end position="47"/>
    </location>
</feature>
<keyword evidence="2" id="KW-0812">Transmembrane</keyword>
<organism evidence="3 4">
    <name type="scientific">Chaetomium strumarium</name>
    <dbReference type="NCBI Taxonomy" id="1170767"/>
    <lineage>
        <taxon>Eukaryota</taxon>
        <taxon>Fungi</taxon>
        <taxon>Dikarya</taxon>
        <taxon>Ascomycota</taxon>
        <taxon>Pezizomycotina</taxon>
        <taxon>Sordariomycetes</taxon>
        <taxon>Sordariomycetidae</taxon>
        <taxon>Sordariales</taxon>
        <taxon>Chaetomiaceae</taxon>
        <taxon>Chaetomium</taxon>
    </lineage>
</organism>
<dbReference type="EMBL" id="JAUDZG010000001">
    <property type="protein sequence ID" value="KAK3310375.1"/>
    <property type="molecule type" value="Genomic_DNA"/>
</dbReference>
<evidence type="ECO:0000313" key="3">
    <source>
        <dbReference type="EMBL" id="KAK3310375.1"/>
    </source>
</evidence>
<feature type="compositionally biased region" description="Basic residues" evidence="1">
    <location>
        <begin position="152"/>
        <end position="163"/>
    </location>
</feature>
<dbReference type="AlphaFoldDB" id="A0AAJ0H2N0"/>
<sequence length="163" mass="17302">MAVIEGSGKQPTATGLGARNMIGVAGYLYVGSTGRLFAALVLLRGVLSLGRREGATRSGQCCEMICSAPGLAKRREGRSAAGQPNARLRAVHSGDLAIPLRIARYFSAAQVVTSRDDARIKNLKTVLQNWAGPGAEFARGFKGNGNGEMPRASRRTKRSHRPP</sequence>
<dbReference type="Proteomes" id="UP001273166">
    <property type="component" value="Unassembled WGS sequence"/>
</dbReference>
<reference evidence="3" key="2">
    <citation type="submission" date="2023-06" db="EMBL/GenBank/DDBJ databases">
        <authorList>
            <consortium name="Lawrence Berkeley National Laboratory"/>
            <person name="Mondo S.J."/>
            <person name="Hensen N."/>
            <person name="Bonometti L."/>
            <person name="Westerberg I."/>
            <person name="Brannstrom I.O."/>
            <person name="Guillou S."/>
            <person name="Cros-Aarteil S."/>
            <person name="Calhoun S."/>
            <person name="Haridas S."/>
            <person name="Kuo A."/>
            <person name="Pangilinan J."/>
            <person name="Riley R."/>
            <person name="Labutti K."/>
            <person name="Andreopoulos B."/>
            <person name="Lipzen A."/>
            <person name="Chen C."/>
            <person name="Yanf M."/>
            <person name="Daum C."/>
            <person name="Ng V."/>
            <person name="Clum A."/>
            <person name="Steindorff A."/>
            <person name="Ohm R."/>
            <person name="Martin F."/>
            <person name="Silar P."/>
            <person name="Natvig D."/>
            <person name="Lalanne C."/>
            <person name="Gautier V."/>
            <person name="Ament-Velasquez S.L."/>
            <person name="Kruys A."/>
            <person name="Hutchinson M.I."/>
            <person name="Powell A.J."/>
            <person name="Barry K."/>
            <person name="Miller A.N."/>
            <person name="Grigoriev I.V."/>
            <person name="Debuchy R."/>
            <person name="Gladieux P."/>
            <person name="Thoren M.H."/>
            <person name="Johannesson H."/>
        </authorList>
    </citation>
    <scope>NUCLEOTIDE SEQUENCE</scope>
    <source>
        <strain evidence="3">CBS 333.67</strain>
    </source>
</reference>
<evidence type="ECO:0000256" key="2">
    <source>
        <dbReference type="SAM" id="Phobius"/>
    </source>
</evidence>